<accession>A0ACD0P3X9</accession>
<evidence type="ECO:0000313" key="1">
    <source>
        <dbReference type="EMBL" id="PWN52725.1"/>
    </source>
</evidence>
<proteinExistence type="predicted"/>
<protein>
    <submittedName>
        <fullName evidence="1">Uncharacterized protein</fullName>
    </submittedName>
</protein>
<name>A0ACD0P3X9_9BASI</name>
<keyword evidence="2" id="KW-1185">Reference proteome</keyword>
<sequence>MRDPDLKILRASRILPSSIHPSLPPSEVGHSPSNLGGTYLTTSPPPLLHSNTSSGSLWILEGHSDHLWWKRDRRTTPASCASVSDPLSSFQGSNSCPMHGRSLSLGWMSVHIEFKRDLLPISPLSPCPANFRRIPDMLSGRRTPPRFRIFGEGGKKHSYSMYCTSSESRNSLSFPFFFFPPQPCAKGPLDVLPPEPWSSPSPSPRSYLKGRFEGTHPTPPLQTKRGDVDKGGKGGGVEKSEPHLQVVTKKNSHRFVRRVYLRVGEGRGKQGTTIKQPPSIL</sequence>
<organism evidence="1 2">
    <name type="scientific">Violaceomyces palustris</name>
    <dbReference type="NCBI Taxonomy" id="1673888"/>
    <lineage>
        <taxon>Eukaryota</taxon>
        <taxon>Fungi</taxon>
        <taxon>Dikarya</taxon>
        <taxon>Basidiomycota</taxon>
        <taxon>Ustilaginomycotina</taxon>
        <taxon>Ustilaginomycetes</taxon>
        <taxon>Violaceomycetales</taxon>
        <taxon>Violaceomycetaceae</taxon>
        <taxon>Violaceomyces</taxon>
    </lineage>
</organism>
<dbReference type="Proteomes" id="UP000245626">
    <property type="component" value="Unassembled WGS sequence"/>
</dbReference>
<dbReference type="EMBL" id="KZ819761">
    <property type="protein sequence ID" value="PWN52725.1"/>
    <property type="molecule type" value="Genomic_DNA"/>
</dbReference>
<evidence type="ECO:0000313" key="2">
    <source>
        <dbReference type="Proteomes" id="UP000245626"/>
    </source>
</evidence>
<reference evidence="1 2" key="1">
    <citation type="journal article" date="2018" name="Mol. Biol. Evol.">
        <title>Broad Genomic Sampling Reveals a Smut Pathogenic Ancestry of the Fungal Clade Ustilaginomycotina.</title>
        <authorList>
            <person name="Kijpornyongpan T."/>
            <person name="Mondo S.J."/>
            <person name="Barry K."/>
            <person name="Sandor L."/>
            <person name="Lee J."/>
            <person name="Lipzen A."/>
            <person name="Pangilinan J."/>
            <person name="LaButti K."/>
            <person name="Hainaut M."/>
            <person name="Henrissat B."/>
            <person name="Grigoriev I.V."/>
            <person name="Spatafora J.W."/>
            <person name="Aime M.C."/>
        </authorList>
    </citation>
    <scope>NUCLEOTIDE SEQUENCE [LARGE SCALE GENOMIC DNA]</scope>
    <source>
        <strain evidence="1 2">SA 807</strain>
    </source>
</reference>
<gene>
    <name evidence="1" type="ORF">IE53DRAFT_256967</name>
</gene>